<feature type="domain" description="GST N-terminal" evidence="2">
    <location>
        <begin position="1"/>
        <end position="81"/>
    </location>
</feature>
<evidence type="ECO:0000313" key="7">
    <source>
        <dbReference type="Proteomes" id="UP000321514"/>
    </source>
</evidence>
<name>A0A511TB88_MYXFU</name>
<dbReference type="PANTHER" id="PTHR44051:SF8">
    <property type="entry name" value="GLUTATHIONE S-TRANSFERASE GSTA"/>
    <property type="match status" value="1"/>
</dbReference>
<dbReference type="RefSeq" id="WP_046714466.1">
    <property type="nucleotide sequence ID" value="NZ_BJXR01000048.1"/>
</dbReference>
<dbReference type="InterPro" id="IPR004045">
    <property type="entry name" value="Glutathione_S-Trfase_N"/>
</dbReference>
<dbReference type="SFLD" id="SFLDG01150">
    <property type="entry name" value="Main.1:_Beta-like"/>
    <property type="match status" value="1"/>
</dbReference>
<dbReference type="EMBL" id="BJXR01000048">
    <property type="protein sequence ID" value="GEN11444.1"/>
    <property type="molecule type" value="Genomic_DNA"/>
</dbReference>
<dbReference type="Pfam" id="PF00043">
    <property type="entry name" value="GST_C"/>
    <property type="match status" value="1"/>
</dbReference>
<dbReference type="Proteomes" id="UP000321514">
    <property type="component" value="Unassembled WGS sequence"/>
</dbReference>
<dbReference type="Pfam" id="PF02798">
    <property type="entry name" value="GST_N"/>
    <property type="match status" value="1"/>
</dbReference>
<dbReference type="SUPFAM" id="SSF47616">
    <property type="entry name" value="GST C-terminal domain-like"/>
    <property type="match status" value="1"/>
</dbReference>
<sequence>MQLYFLPMSCSLATRISLYEAGADVRFIPVDRKTKRTAEGQDYREVHPLALVPALRKEDGAVLFESAAILQYIAHRWPDAKLAPVDPQGREQLQRWLSFIATELHKTVFAPVFDVSSPNAVKEYALAKAPARLDVLEHHLSGREFLLDAFSVADAYCFVVLNWCGATPLDLKKWPALSAYVSRLRERPNVARAVKEEWALYSEHKRDDRL</sequence>
<dbReference type="InterPro" id="IPR036282">
    <property type="entry name" value="Glutathione-S-Trfase_C_sf"/>
</dbReference>
<proteinExistence type="inferred from homology"/>
<dbReference type="InterPro" id="IPR040079">
    <property type="entry name" value="Glutathione_S-Trfase"/>
</dbReference>
<dbReference type="GO" id="GO:0016740">
    <property type="term" value="F:transferase activity"/>
    <property type="evidence" value="ECO:0007669"/>
    <property type="project" value="UniProtKB-KW"/>
</dbReference>
<comment type="similarity">
    <text evidence="1">Belongs to the GST superfamily.</text>
</comment>
<evidence type="ECO:0000313" key="5">
    <source>
        <dbReference type="EMBL" id="SEU13469.1"/>
    </source>
</evidence>
<comment type="caution">
    <text evidence="4">The sequence shown here is derived from an EMBL/GenBank/DDBJ whole genome shotgun (WGS) entry which is preliminary data.</text>
</comment>
<dbReference type="CDD" id="cd03188">
    <property type="entry name" value="GST_C_Beta"/>
    <property type="match status" value="1"/>
</dbReference>
<protein>
    <submittedName>
        <fullName evidence="4">Glutathione S-transferase</fullName>
    </submittedName>
</protein>
<evidence type="ECO:0000259" key="3">
    <source>
        <dbReference type="PROSITE" id="PS50405"/>
    </source>
</evidence>
<evidence type="ECO:0000256" key="1">
    <source>
        <dbReference type="RuleBase" id="RU003494"/>
    </source>
</evidence>
<dbReference type="Gene3D" id="1.20.1050.10">
    <property type="match status" value="1"/>
</dbReference>
<dbReference type="CDD" id="cd03057">
    <property type="entry name" value="GST_N_Beta"/>
    <property type="match status" value="1"/>
</dbReference>
<organism evidence="4 7">
    <name type="scientific">Myxococcus fulvus</name>
    <dbReference type="NCBI Taxonomy" id="33"/>
    <lineage>
        <taxon>Bacteria</taxon>
        <taxon>Pseudomonadati</taxon>
        <taxon>Myxococcota</taxon>
        <taxon>Myxococcia</taxon>
        <taxon>Myxococcales</taxon>
        <taxon>Cystobacterineae</taxon>
        <taxon>Myxococcaceae</taxon>
        <taxon>Myxococcus</taxon>
    </lineage>
</organism>
<dbReference type="SFLD" id="SFLDG00358">
    <property type="entry name" value="Main_(cytGST)"/>
    <property type="match status" value="1"/>
</dbReference>
<keyword evidence="6" id="KW-1185">Reference proteome</keyword>
<dbReference type="AlphaFoldDB" id="A0A511TB88"/>
<dbReference type="OrthoDB" id="8772754at2"/>
<dbReference type="PROSITE" id="PS50404">
    <property type="entry name" value="GST_NTER"/>
    <property type="match status" value="1"/>
</dbReference>
<reference evidence="5 6" key="1">
    <citation type="submission" date="2016-10" db="EMBL/GenBank/DDBJ databases">
        <authorList>
            <person name="Varghese N."/>
            <person name="Submissions S."/>
        </authorList>
    </citation>
    <scope>NUCLEOTIDE SEQUENCE [LARGE SCALE GENOMIC DNA]</scope>
    <source>
        <strain evidence="5 6">DSM 16525</strain>
    </source>
</reference>
<dbReference type="PANTHER" id="PTHR44051">
    <property type="entry name" value="GLUTATHIONE S-TRANSFERASE-RELATED"/>
    <property type="match status" value="1"/>
</dbReference>
<dbReference type="Proteomes" id="UP000183760">
    <property type="component" value="Unassembled WGS sequence"/>
</dbReference>
<dbReference type="STRING" id="1334629.MFUL124B02_26280"/>
<feature type="domain" description="GST C-terminal" evidence="3">
    <location>
        <begin position="86"/>
        <end position="210"/>
    </location>
</feature>
<dbReference type="Gene3D" id="3.40.30.10">
    <property type="entry name" value="Glutaredoxin"/>
    <property type="match status" value="1"/>
</dbReference>
<dbReference type="SUPFAM" id="SSF52833">
    <property type="entry name" value="Thioredoxin-like"/>
    <property type="match status" value="1"/>
</dbReference>
<evidence type="ECO:0000313" key="4">
    <source>
        <dbReference type="EMBL" id="GEN11444.1"/>
    </source>
</evidence>
<dbReference type="SFLD" id="SFLDS00019">
    <property type="entry name" value="Glutathione_Transferase_(cytos"/>
    <property type="match status" value="1"/>
</dbReference>
<dbReference type="PROSITE" id="PS50405">
    <property type="entry name" value="GST_CTER"/>
    <property type="match status" value="1"/>
</dbReference>
<dbReference type="EMBL" id="FOIB01000005">
    <property type="protein sequence ID" value="SEU13469.1"/>
    <property type="molecule type" value="Genomic_DNA"/>
</dbReference>
<dbReference type="InterPro" id="IPR036249">
    <property type="entry name" value="Thioredoxin-like_sf"/>
</dbReference>
<dbReference type="InterPro" id="IPR004046">
    <property type="entry name" value="GST_C"/>
</dbReference>
<gene>
    <name evidence="4" type="ORF">MFU01_64810</name>
    <name evidence="5" type="ORF">SAMN05443572_105194</name>
</gene>
<evidence type="ECO:0000313" key="6">
    <source>
        <dbReference type="Proteomes" id="UP000183760"/>
    </source>
</evidence>
<accession>A0A511TB88</accession>
<reference evidence="4 7" key="2">
    <citation type="submission" date="2019-07" db="EMBL/GenBank/DDBJ databases">
        <title>Whole genome shotgun sequence of Myxococcus fulvus NBRC 100333.</title>
        <authorList>
            <person name="Hosoyama A."/>
            <person name="Uohara A."/>
            <person name="Ohji S."/>
            <person name="Ichikawa N."/>
        </authorList>
    </citation>
    <scope>NUCLEOTIDE SEQUENCE [LARGE SCALE GENOMIC DNA]</scope>
    <source>
        <strain evidence="4 7">NBRC 100333</strain>
    </source>
</reference>
<evidence type="ECO:0000259" key="2">
    <source>
        <dbReference type="PROSITE" id="PS50404"/>
    </source>
</evidence>
<keyword evidence="4" id="KW-0808">Transferase</keyword>
<dbReference type="InterPro" id="IPR010987">
    <property type="entry name" value="Glutathione-S-Trfase_C-like"/>
</dbReference>